<sequence length="197" mass="22055">MKKALVLFASPHPDGATRHLLDVFLSGLSTERWTVEEHDVCKDPVAPCRACGCCKKTDGCILHDFDGTDASLRACDLLIIASPVYNLTFPAQLKSVIDRFQRYFEARFARGVRPAIEKPRQAVLLLTMGRHDAFAEEVCARMLRQSFSVMNTTLRDVLCLPDTDVGVSAQNPVFEKARAIAIEIERDICYNYLNSCE</sequence>
<gene>
    <name evidence="4" type="ORF">JQM67_04845</name>
</gene>
<reference evidence="4 5" key="1">
    <citation type="submission" date="2020-12" db="EMBL/GenBank/DDBJ databases">
        <title>Whole genome sequences of gut porcine anaerobes.</title>
        <authorList>
            <person name="Kubasova T."/>
            <person name="Jahodarova E."/>
            <person name="Rychlik I."/>
        </authorList>
    </citation>
    <scope>NUCLEOTIDE SEQUENCE [LARGE SCALE GENOMIC DNA]</scope>
    <source>
        <strain evidence="4 5">An867</strain>
    </source>
</reference>
<dbReference type="SUPFAM" id="SSF52218">
    <property type="entry name" value="Flavoproteins"/>
    <property type="match status" value="1"/>
</dbReference>
<accession>A0ABS9CLA0</accession>
<evidence type="ECO:0000313" key="5">
    <source>
        <dbReference type="Proteomes" id="UP001299220"/>
    </source>
</evidence>
<proteinExistence type="predicted"/>
<dbReference type="Gene3D" id="3.40.50.360">
    <property type="match status" value="1"/>
</dbReference>
<evidence type="ECO:0000256" key="1">
    <source>
        <dbReference type="ARBA" id="ARBA00022630"/>
    </source>
</evidence>
<keyword evidence="2" id="KW-0288">FMN</keyword>
<dbReference type="InterPro" id="IPR029039">
    <property type="entry name" value="Flavoprotein-like_sf"/>
</dbReference>
<protein>
    <submittedName>
        <fullName evidence="4">NAD(P)H-dependent oxidoreductase</fullName>
    </submittedName>
</protein>
<keyword evidence="5" id="KW-1185">Reference proteome</keyword>
<dbReference type="RefSeq" id="WP_235322946.1">
    <property type="nucleotide sequence ID" value="NZ_JAFBIT010000001.1"/>
</dbReference>
<dbReference type="PANTHER" id="PTHR43278:SF4">
    <property type="entry name" value="NAD(P)H-DEPENDENT FMN-CONTAINING OXIDOREDUCTASE YWQN-RELATED"/>
    <property type="match status" value="1"/>
</dbReference>
<feature type="domain" description="Flavodoxin-like fold" evidence="3">
    <location>
        <begin position="2"/>
        <end position="178"/>
    </location>
</feature>
<dbReference type="PANTHER" id="PTHR43278">
    <property type="entry name" value="NAD(P)H-DEPENDENT FMN-CONTAINING OXIDOREDUCTASE YWQN-RELATED"/>
    <property type="match status" value="1"/>
</dbReference>
<evidence type="ECO:0000313" key="4">
    <source>
        <dbReference type="EMBL" id="MCF2651921.1"/>
    </source>
</evidence>
<dbReference type="Pfam" id="PF02525">
    <property type="entry name" value="Flavodoxin_2"/>
    <property type="match status" value="1"/>
</dbReference>
<name>A0ABS9CLA0_9FIRM</name>
<dbReference type="InterPro" id="IPR051796">
    <property type="entry name" value="ISF_SsuE-like"/>
</dbReference>
<dbReference type="InterPro" id="IPR003680">
    <property type="entry name" value="Flavodoxin_fold"/>
</dbReference>
<organism evidence="4 5">
    <name type="scientific">Anaeromassilibacillus senegalensis</name>
    <dbReference type="NCBI Taxonomy" id="1673717"/>
    <lineage>
        <taxon>Bacteria</taxon>
        <taxon>Bacillati</taxon>
        <taxon>Bacillota</taxon>
        <taxon>Clostridia</taxon>
        <taxon>Eubacteriales</taxon>
        <taxon>Acutalibacteraceae</taxon>
        <taxon>Anaeromassilibacillus</taxon>
    </lineage>
</organism>
<dbReference type="EMBL" id="JAFBIT010000001">
    <property type="protein sequence ID" value="MCF2651921.1"/>
    <property type="molecule type" value="Genomic_DNA"/>
</dbReference>
<evidence type="ECO:0000259" key="3">
    <source>
        <dbReference type="Pfam" id="PF02525"/>
    </source>
</evidence>
<keyword evidence="1" id="KW-0285">Flavoprotein</keyword>
<evidence type="ECO:0000256" key="2">
    <source>
        <dbReference type="ARBA" id="ARBA00022643"/>
    </source>
</evidence>
<comment type="caution">
    <text evidence="4">The sequence shown here is derived from an EMBL/GenBank/DDBJ whole genome shotgun (WGS) entry which is preliminary data.</text>
</comment>
<dbReference type="Proteomes" id="UP001299220">
    <property type="component" value="Unassembled WGS sequence"/>
</dbReference>